<proteinExistence type="predicted"/>
<dbReference type="Ensembl" id="ENSSSCT00070056552.1">
    <property type="protein sequence ID" value="ENSSSCP00070048047.1"/>
    <property type="gene ID" value="ENSSSCG00070028190.1"/>
</dbReference>
<evidence type="ECO:0000313" key="1">
    <source>
        <dbReference type="Ensembl" id="ENSSSCP00070048047.1"/>
    </source>
</evidence>
<sequence>MVLLSFPQWTVFEKFIKFIPQTFTELRTWGKKERDYIKLKVTGQENKEIVKMTTHLKKFKESYSYILRLLPLLEMVSLLD</sequence>
<dbReference type="Proteomes" id="UP000314985">
    <property type="component" value="Unassembled WGS sequence"/>
</dbReference>
<evidence type="ECO:0000313" key="2">
    <source>
        <dbReference type="Proteomes" id="UP000314985"/>
    </source>
</evidence>
<dbReference type="AlphaFoldDB" id="A0A4X1W0W2"/>
<accession>A0A4X1W0W2</accession>
<name>A0A4X1W0W2_PIG</name>
<reference evidence="2" key="1">
    <citation type="submission" date="2017-08" db="EMBL/GenBank/DDBJ databases">
        <title>USMARCv1.0.</title>
        <authorList>
            <person name="Hannum G.I."/>
            <person name="Koren S."/>
            <person name="Schroeder S.G."/>
            <person name="Chin S.C."/>
            <person name="Nonneman D.J."/>
            <person name="Becker S.A."/>
            <person name="Rosen B.D."/>
            <person name="Bickhart D.M."/>
            <person name="Putnam N.H."/>
            <person name="Green R.E."/>
            <person name="Tuggle C.K."/>
            <person name="Liu H."/>
            <person name="Rohrer G.A."/>
            <person name="Warr A."/>
            <person name="Hall R."/>
            <person name="Kim K."/>
            <person name="Hume D.A."/>
            <person name="Talbot R."/>
            <person name="Chow W."/>
            <person name="Howe K."/>
            <person name="Schwartz A.S."/>
            <person name="Watson M."/>
            <person name="Archibald A.L."/>
            <person name="Phillippy A.M."/>
            <person name="Smith T.P.L."/>
        </authorList>
    </citation>
    <scope>NUCLEOTIDE SEQUENCE [LARGE SCALE GENOMIC DNA]</scope>
</reference>
<protein>
    <submittedName>
        <fullName evidence="1">Uncharacterized protein</fullName>
    </submittedName>
</protein>
<organism evidence="1 2">
    <name type="scientific">Sus scrofa</name>
    <name type="common">Pig</name>
    <dbReference type="NCBI Taxonomy" id="9823"/>
    <lineage>
        <taxon>Eukaryota</taxon>
        <taxon>Metazoa</taxon>
        <taxon>Chordata</taxon>
        <taxon>Craniata</taxon>
        <taxon>Vertebrata</taxon>
        <taxon>Euteleostomi</taxon>
        <taxon>Mammalia</taxon>
        <taxon>Eutheria</taxon>
        <taxon>Laurasiatheria</taxon>
        <taxon>Artiodactyla</taxon>
        <taxon>Suina</taxon>
        <taxon>Suidae</taxon>
        <taxon>Sus</taxon>
    </lineage>
</organism>
<reference evidence="1" key="2">
    <citation type="submission" date="2025-08" db="UniProtKB">
        <authorList>
            <consortium name="Ensembl"/>
        </authorList>
    </citation>
    <scope>IDENTIFICATION</scope>
</reference>